<reference evidence="3 4" key="1">
    <citation type="submission" date="2022-02" db="EMBL/GenBank/DDBJ databases">
        <title>Uncovering new skin microbiome diversity through culturing and metagenomics.</title>
        <authorList>
            <person name="Conlan S."/>
            <person name="Deming C."/>
            <person name="Nisc Comparative Sequencing Program N."/>
            <person name="Segre J.A."/>
        </authorList>
    </citation>
    <scope>NUCLEOTIDE SEQUENCE [LARGE SCALE GENOMIC DNA]</scope>
    <source>
        <strain evidence="3 4">ACRQZ</strain>
    </source>
</reference>
<comment type="caution">
    <text evidence="3">The sequence shown here is derived from an EMBL/GenBank/DDBJ whole genome shotgun (WGS) entry which is preliminary data.</text>
</comment>
<keyword evidence="2" id="KW-0812">Transmembrane</keyword>
<keyword evidence="4" id="KW-1185">Reference proteome</keyword>
<gene>
    <name evidence="3" type="ORF">MHL29_14110</name>
</gene>
<sequence>MASDFLNNRVQYDYTGCSSTTALWQTALGTAATTAVSPVTAAVRTPLAKASSTSHCVIVKPSGTDYDRYNRFAGREFQVTTTGRAVSVAGTATKDWTWTSRYVISIPSPMLGSDGNVCTTGLAENVRLYWAWPNAATSPSGSTPAINRWEVWARPKGSTVPFKLVQGGIPANDRDQWVSYIAMNNDGYGPGTYEFVVRVYPFAGSTKYAESTVMWHATRPTGPWEPTLDTGIFHAGQRLVPGRTVGGALYVKNASPDTAMLTIGAVPGSDAVSDPLAEVLHLAAGIGGAATPTETSPTAASLAARGGDLTTGAVRPGQVVRVEVAALLAGAVGDVDRTLAENHTWTDPIRVSMAMTPADLAPPSTDVTGADVGQTGGSDGSVPRGDAFGVSSGPLSGALAHTGADVIVLLAAGGTAVGVGMLLIALARRRRKDEDDTASGTPLPPTGQIPTP</sequence>
<protein>
    <recommendedName>
        <fullName evidence="5">Peptidase</fullName>
    </recommendedName>
</protein>
<dbReference type="EMBL" id="JAKRCV010000054">
    <property type="protein sequence ID" value="MCG7323015.1"/>
    <property type="molecule type" value="Genomic_DNA"/>
</dbReference>
<proteinExistence type="predicted"/>
<evidence type="ECO:0008006" key="5">
    <source>
        <dbReference type="Google" id="ProtNLM"/>
    </source>
</evidence>
<evidence type="ECO:0000313" key="3">
    <source>
        <dbReference type="EMBL" id="MCG7323015.1"/>
    </source>
</evidence>
<feature type="region of interest" description="Disordered" evidence="1">
    <location>
        <begin position="361"/>
        <end position="383"/>
    </location>
</feature>
<organism evidence="3 4">
    <name type="scientific">Arsenicicoccus bolidensis</name>
    <dbReference type="NCBI Taxonomy" id="229480"/>
    <lineage>
        <taxon>Bacteria</taxon>
        <taxon>Bacillati</taxon>
        <taxon>Actinomycetota</taxon>
        <taxon>Actinomycetes</taxon>
        <taxon>Micrococcales</taxon>
        <taxon>Intrasporangiaceae</taxon>
        <taxon>Arsenicicoccus</taxon>
    </lineage>
</organism>
<dbReference type="RefSeq" id="WP_239265500.1">
    <property type="nucleotide sequence ID" value="NZ_JAKRCV010000054.1"/>
</dbReference>
<evidence type="ECO:0000256" key="2">
    <source>
        <dbReference type="SAM" id="Phobius"/>
    </source>
</evidence>
<keyword evidence="2" id="KW-0472">Membrane</keyword>
<evidence type="ECO:0000313" key="4">
    <source>
        <dbReference type="Proteomes" id="UP001521931"/>
    </source>
</evidence>
<name>A0ABS9Q6Y6_9MICO</name>
<feature type="transmembrane region" description="Helical" evidence="2">
    <location>
        <begin position="406"/>
        <end position="427"/>
    </location>
</feature>
<dbReference type="Proteomes" id="UP001521931">
    <property type="component" value="Unassembled WGS sequence"/>
</dbReference>
<feature type="region of interest" description="Disordered" evidence="1">
    <location>
        <begin position="430"/>
        <end position="452"/>
    </location>
</feature>
<keyword evidence="2" id="KW-1133">Transmembrane helix</keyword>
<evidence type="ECO:0000256" key="1">
    <source>
        <dbReference type="SAM" id="MobiDB-lite"/>
    </source>
</evidence>
<feature type="compositionally biased region" description="Pro residues" evidence="1">
    <location>
        <begin position="442"/>
        <end position="452"/>
    </location>
</feature>
<accession>A0ABS9Q6Y6</accession>